<dbReference type="AlphaFoldDB" id="A0A9W8J644"/>
<dbReference type="GO" id="GO:0004497">
    <property type="term" value="F:monooxygenase activity"/>
    <property type="evidence" value="ECO:0007669"/>
    <property type="project" value="UniProtKB-KW"/>
</dbReference>
<dbReference type="PANTHER" id="PTHR46300">
    <property type="entry name" value="P450, PUTATIVE (EUROFUNG)-RELATED-RELATED"/>
    <property type="match status" value="1"/>
</dbReference>
<evidence type="ECO:0000256" key="8">
    <source>
        <dbReference type="ARBA" id="ARBA00023033"/>
    </source>
</evidence>
<evidence type="ECO:0000313" key="11">
    <source>
        <dbReference type="EMBL" id="KAJ2926999.1"/>
    </source>
</evidence>
<organism evidence="11 12">
    <name type="scientific">Candolleomyces eurysporus</name>
    <dbReference type="NCBI Taxonomy" id="2828524"/>
    <lineage>
        <taxon>Eukaryota</taxon>
        <taxon>Fungi</taxon>
        <taxon>Dikarya</taxon>
        <taxon>Basidiomycota</taxon>
        <taxon>Agaricomycotina</taxon>
        <taxon>Agaricomycetes</taxon>
        <taxon>Agaricomycetidae</taxon>
        <taxon>Agaricales</taxon>
        <taxon>Agaricineae</taxon>
        <taxon>Psathyrellaceae</taxon>
        <taxon>Candolleomyces</taxon>
    </lineage>
</organism>
<dbReference type="PROSITE" id="PS00086">
    <property type="entry name" value="CYTOCHROME_P450"/>
    <property type="match status" value="1"/>
</dbReference>
<name>A0A9W8J644_9AGAR</name>
<evidence type="ECO:0000256" key="10">
    <source>
        <dbReference type="RuleBase" id="RU000461"/>
    </source>
</evidence>
<dbReference type="Proteomes" id="UP001140091">
    <property type="component" value="Unassembled WGS sequence"/>
</dbReference>
<dbReference type="InterPro" id="IPR001128">
    <property type="entry name" value="Cyt_P450"/>
</dbReference>
<dbReference type="InterPro" id="IPR017972">
    <property type="entry name" value="Cyt_P450_CS"/>
</dbReference>
<dbReference type="GO" id="GO:0005506">
    <property type="term" value="F:iron ion binding"/>
    <property type="evidence" value="ECO:0007669"/>
    <property type="project" value="InterPro"/>
</dbReference>
<evidence type="ECO:0000256" key="4">
    <source>
        <dbReference type="ARBA" id="ARBA00022617"/>
    </source>
</evidence>
<dbReference type="GO" id="GO:0020037">
    <property type="term" value="F:heme binding"/>
    <property type="evidence" value="ECO:0007669"/>
    <property type="project" value="InterPro"/>
</dbReference>
<evidence type="ECO:0000256" key="9">
    <source>
        <dbReference type="PIRSR" id="PIRSR602401-1"/>
    </source>
</evidence>
<dbReference type="CDD" id="cd11065">
    <property type="entry name" value="CYP64-like"/>
    <property type="match status" value="1"/>
</dbReference>
<keyword evidence="4 9" id="KW-0349">Heme</keyword>
<dbReference type="InterPro" id="IPR002401">
    <property type="entry name" value="Cyt_P450_E_grp-I"/>
</dbReference>
<sequence>MNEEIKLFLQKIRSNPDHIFIGLQFLFGTAIMRTAYGFDDIRQNESLIHNAEELILELSEAVIPGRYLVDYFPILRYVPSWFPGAGFKNKFRDMAHLNAKMRFPPFEEAKRDMEDGRKGNYPSMAHGLIDRLPEESDPDRKDLEEVARNVCAVAYVAGTETTVSSATALVYVLANYPEMQTKAQEEIDKVIASDRLPVVSDREELPYVHAIVKEVSRWYSVVPLGVAHANTEDDEYDGYFIPKGTFILQNNWAIMHDPDIFDRPFEFLPERYFKDGKIDPSVPDPDIAAFGHGRRICPGRHFSNDALFLMAASLLATYSIAAPKDKEGNVAPMKLETRNPFVT</sequence>
<evidence type="ECO:0000313" key="12">
    <source>
        <dbReference type="Proteomes" id="UP001140091"/>
    </source>
</evidence>
<reference evidence="11" key="1">
    <citation type="submission" date="2022-06" db="EMBL/GenBank/DDBJ databases">
        <title>Genome Sequence of Candolleomyces eurysporus.</title>
        <authorList>
            <person name="Buettner E."/>
        </authorList>
    </citation>
    <scope>NUCLEOTIDE SEQUENCE</scope>
    <source>
        <strain evidence="11">VTCC 930004</strain>
    </source>
</reference>
<dbReference type="OrthoDB" id="2789670at2759"/>
<keyword evidence="7 9" id="KW-0408">Iron</keyword>
<dbReference type="PRINTS" id="PR00385">
    <property type="entry name" value="P450"/>
</dbReference>
<dbReference type="PRINTS" id="PR00463">
    <property type="entry name" value="EP450I"/>
</dbReference>
<evidence type="ECO:0000256" key="7">
    <source>
        <dbReference type="ARBA" id="ARBA00023004"/>
    </source>
</evidence>
<feature type="binding site" description="axial binding residue" evidence="9">
    <location>
        <position position="297"/>
    </location>
    <ligand>
        <name>heme</name>
        <dbReference type="ChEBI" id="CHEBI:30413"/>
    </ligand>
    <ligandPart>
        <name>Fe</name>
        <dbReference type="ChEBI" id="CHEBI:18248"/>
    </ligandPart>
</feature>
<dbReference type="GO" id="GO:0016705">
    <property type="term" value="F:oxidoreductase activity, acting on paired donors, with incorporation or reduction of molecular oxygen"/>
    <property type="evidence" value="ECO:0007669"/>
    <property type="project" value="InterPro"/>
</dbReference>
<keyword evidence="5 9" id="KW-0479">Metal-binding</keyword>
<comment type="pathway">
    <text evidence="2">Secondary metabolite biosynthesis.</text>
</comment>
<keyword evidence="12" id="KW-1185">Reference proteome</keyword>
<comment type="caution">
    <text evidence="11">The sequence shown here is derived from an EMBL/GenBank/DDBJ whole genome shotgun (WGS) entry which is preliminary data.</text>
</comment>
<evidence type="ECO:0000256" key="3">
    <source>
        <dbReference type="ARBA" id="ARBA00010617"/>
    </source>
</evidence>
<dbReference type="SUPFAM" id="SSF48264">
    <property type="entry name" value="Cytochrome P450"/>
    <property type="match status" value="1"/>
</dbReference>
<dbReference type="PANTHER" id="PTHR46300:SF7">
    <property type="entry name" value="P450, PUTATIVE (EUROFUNG)-RELATED"/>
    <property type="match status" value="1"/>
</dbReference>
<evidence type="ECO:0000256" key="5">
    <source>
        <dbReference type="ARBA" id="ARBA00022723"/>
    </source>
</evidence>
<dbReference type="Pfam" id="PF00067">
    <property type="entry name" value="p450"/>
    <property type="match status" value="1"/>
</dbReference>
<comment type="cofactor">
    <cofactor evidence="1 9">
        <name>heme</name>
        <dbReference type="ChEBI" id="CHEBI:30413"/>
    </cofactor>
</comment>
<keyword evidence="6 10" id="KW-0560">Oxidoreductase</keyword>
<evidence type="ECO:0008006" key="13">
    <source>
        <dbReference type="Google" id="ProtNLM"/>
    </source>
</evidence>
<dbReference type="InterPro" id="IPR050364">
    <property type="entry name" value="Cytochrome_P450_fung"/>
</dbReference>
<dbReference type="EMBL" id="JANBPK010001040">
    <property type="protein sequence ID" value="KAJ2926999.1"/>
    <property type="molecule type" value="Genomic_DNA"/>
</dbReference>
<evidence type="ECO:0000256" key="1">
    <source>
        <dbReference type="ARBA" id="ARBA00001971"/>
    </source>
</evidence>
<dbReference type="Gene3D" id="1.10.630.10">
    <property type="entry name" value="Cytochrome P450"/>
    <property type="match status" value="1"/>
</dbReference>
<keyword evidence="8 10" id="KW-0503">Monooxygenase</keyword>
<proteinExistence type="inferred from homology"/>
<evidence type="ECO:0000256" key="6">
    <source>
        <dbReference type="ARBA" id="ARBA00023002"/>
    </source>
</evidence>
<protein>
    <recommendedName>
        <fullName evidence="13">Cytochrome P450</fullName>
    </recommendedName>
</protein>
<comment type="similarity">
    <text evidence="3 10">Belongs to the cytochrome P450 family.</text>
</comment>
<dbReference type="InterPro" id="IPR036396">
    <property type="entry name" value="Cyt_P450_sf"/>
</dbReference>
<gene>
    <name evidence="11" type="ORF">H1R20_g10101</name>
</gene>
<accession>A0A9W8J644</accession>
<feature type="non-terminal residue" evidence="11">
    <location>
        <position position="1"/>
    </location>
</feature>
<evidence type="ECO:0000256" key="2">
    <source>
        <dbReference type="ARBA" id="ARBA00005179"/>
    </source>
</evidence>